<accession>A0A432Z606</accession>
<comment type="caution">
    <text evidence="2">The sequence shown here is derived from an EMBL/GenBank/DDBJ whole genome shotgun (WGS) entry which is preliminary data.</text>
</comment>
<dbReference type="OrthoDB" id="850243at2"/>
<dbReference type="InterPro" id="IPR011440">
    <property type="entry name" value="DUF1543"/>
</dbReference>
<keyword evidence="3" id="KW-1185">Reference proteome</keyword>
<evidence type="ECO:0000313" key="2">
    <source>
        <dbReference type="EMBL" id="RUO73273.1"/>
    </source>
</evidence>
<dbReference type="Gene3D" id="3.10.20.10">
    <property type="match status" value="2"/>
</dbReference>
<proteinExistence type="predicted"/>
<evidence type="ECO:0000259" key="1">
    <source>
        <dbReference type="Pfam" id="PF07566"/>
    </source>
</evidence>
<dbReference type="Pfam" id="PF07566">
    <property type="entry name" value="DUF1543"/>
    <property type="match status" value="2"/>
</dbReference>
<evidence type="ECO:0000313" key="3">
    <source>
        <dbReference type="Proteomes" id="UP000288058"/>
    </source>
</evidence>
<name>A0A432Z606_9GAMM</name>
<dbReference type="AlphaFoldDB" id="A0A432Z606"/>
<dbReference type="Proteomes" id="UP000288058">
    <property type="component" value="Unassembled WGS sequence"/>
</dbReference>
<organism evidence="2 3">
    <name type="scientific">Idiomarina ramblicola</name>
    <dbReference type="NCBI Taxonomy" id="263724"/>
    <lineage>
        <taxon>Bacteria</taxon>
        <taxon>Pseudomonadati</taxon>
        <taxon>Pseudomonadota</taxon>
        <taxon>Gammaproteobacteria</taxon>
        <taxon>Alteromonadales</taxon>
        <taxon>Idiomarinaceae</taxon>
        <taxon>Idiomarina</taxon>
    </lineage>
</organism>
<protein>
    <submittedName>
        <fullName evidence="2">DUF1543 domain-containing protein</fullName>
    </submittedName>
</protein>
<gene>
    <name evidence="2" type="ORF">CWI78_02165</name>
</gene>
<dbReference type="EMBL" id="PIQC01000001">
    <property type="protein sequence ID" value="RUO73273.1"/>
    <property type="molecule type" value="Genomic_DNA"/>
</dbReference>
<feature type="domain" description="DUF1543" evidence="1">
    <location>
        <begin position="20"/>
        <end position="71"/>
    </location>
</feature>
<feature type="domain" description="DUF1543" evidence="1">
    <location>
        <begin position="97"/>
        <end position="147"/>
    </location>
</feature>
<reference evidence="3" key="1">
    <citation type="journal article" date="2018" name="Front. Microbiol.">
        <title>Genome-Based Analysis Reveals the Taxonomy and Diversity of the Family Idiomarinaceae.</title>
        <authorList>
            <person name="Liu Y."/>
            <person name="Lai Q."/>
            <person name="Shao Z."/>
        </authorList>
    </citation>
    <scope>NUCLEOTIDE SEQUENCE [LARGE SCALE GENOMIC DNA]</scope>
    <source>
        <strain evidence="3">R22</strain>
    </source>
</reference>
<sequence length="177" mass="19962">MNGADNKLFLVYIGGTAQGANIELHDIRFVVGKKMEDTYEAIRRQWFGTQKGLHLDSFVQLHHVDGYRIHLASEPPEQRANKQLYFVNFGGYFTNKLAEYHDFTVVVADSPEAAKRQARAQVSQAGLAGAELIHKDDLLTVDDCLCVDLVDNHFVTLEFDGEQQALIPDWKGYQPLP</sequence>
<dbReference type="RefSeq" id="WP_126779826.1">
    <property type="nucleotide sequence ID" value="NZ_PIQC01000001.1"/>
</dbReference>